<accession>G0WHC0</accession>
<feature type="compositionally biased region" description="Low complexity" evidence="1">
    <location>
        <begin position="308"/>
        <end position="330"/>
    </location>
</feature>
<dbReference type="SMART" id="SM01213">
    <property type="entry name" value="Flo11"/>
    <property type="match status" value="1"/>
</dbReference>
<protein>
    <recommendedName>
        <fullName evidence="2">Flo11 domain-containing protein</fullName>
    </recommendedName>
</protein>
<organism evidence="3 4">
    <name type="scientific">Naumovozyma dairenensis (strain ATCC 10597 / BCRC 20456 / CBS 421 / NBRC 0211 / NRRL Y-12639)</name>
    <name type="common">Saccharomyces dairenensis</name>
    <dbReference type="NCBI Taxonomy" id="1071378"/>
    <lineage>
        <taxon>Eukaryota</taxon>
        <taxon>Fungi</taxon>
        <taxon>Dikarya</taxon>
        <taxon>Ascomycota</taxon>
        <taxon>Saccharomycotina</taxon>
        <taxon>Saccharomycetes</taxon>
        <taxon>Saccharomycetales</taxon>
        <taxon>Saccharomycetaceae</taxon>
        <taxon>Naumovozyma</taxon>
    </lineage>
</organism>
<dbReference type="GeneID" id="11494613"/>
<dbReference type="AlphaFoldDB" id="G0WHC0"/>
<feature type="region of interest" description="Disordered" evidence="1">
    <location>
        <begin position="413"/>
        <end position="436"/>
    </location>
</feature>
<dbReference type="Proteomes" id="UP000000689">
    <property type="component" value="Chromosome 10"/>
</dbReference>
<dbReference type="Pfam" id="PF10182">
    <property type="entry name" value="Flo11"/>
    <property type="match status" value="1"/>
</dbReference>
<evidence type="ECO:0000313" key="4">
    <source>
        <dbReference type="Proteomes" id="UP000000689"/>
    </source>
</evidence>
<evidence type="ECO:0000313" key="3">
    <source>
        <dbReference type="EMBL" id="CCD27198.1"/>
    </source>
</evidence>
<dbReference type="HOGENOM" id="CLU_552184_0_0_1"/>
<feature type="compositionally biased region" description="Low complexity" evidence="1">
    <location>
        <begin position="196"/>
        <end position="253"/>
    </location>
</feature>
<name>G0WHC0_NAUDC</name>
<feature type="domain" description="Flo11" evidence="2">
    <location>
        <begin position="19"/>
        <end position="195"/>
    </location>
</feature>
<feature type="region of interest" description="Disordered" evidence="1">
    <location>
        <begin position="196"/>
        <end position="278"/>
    </location>
</feature>
<keyword evidence="4" id="KW-1185">Reference proteome</keyword>
<proteinExistence type="predicted"/>
<feature type="compositionally biased region" description="Low complexity" evidence="1">
    <location>
        <begin position="425"/>
        <end position="436"/>
    </location>
</feature>
<evidence type="ECO:0000256" key="1">
    <source>
        <dbReference type="SAM" id="MobiDB-lite"/>
    </source>
</evidence>
<feature type="compositionally biased region" description="Polar residues" evidence="1">
    <location>
        <begin position="343"/>
        <end position="352"/>
    </location>
</feature>
<feature type="compositionally biased region" description="Low complexity" evidence="1">
    <location>
        <begin position="260"/>
        <end position="278"/>
    </location>
</feature>
<dbReference type="EMBL" id="HE580276">
    <property type="protein sequence ID" value="CCD27198.1"/>
    <property type="molecule type" value="Genomic_DNA"/>
</dbReference>
<dbReference type="eggNOG" id="ENOG502S1H2">
    <property type="taxonomic scope" value="Eukaryota"/>
</dbReference>
<evidence type="ECO:0000259" key="2">
    <source>
        <dbReference type="PROSITE" id="PS51824"/>
    </source>
</evidence>
<dbReference type="PROSITE" id="PS51824">
    <property type="entry name" value="FLO11"/>
    <property type="match status" value="1"/>
</dbReference>
<sequence length="494" mass="53534">MAQIFSAPIETNEPFSLQKRDNAICQTIVNGCPDLNFGYHASNTNTLRYYLNILNVLWVQDNLYNITINVKGEKQIPMKYLHSLKIIGVKGPQGTVQLYGGNEETYLIDNPTDYTVTFQISGGSPKDECNVWLPNFQIQYEYLLGDAAQYEDTWEWGANAFDLGSGCDDFDNMGNSQTDFPGYYWKSKCNEECQVSSPSSAPLPSTSTTRSPPSSSVETVITSHETYPSSSSPASVESSTFSPPTTRSPPSSSVETVITSHETYPSSSSPASVESSTFSRYTPFPSSTIVSSRSSSLIPSIDTFSYQTVPSTRPSEPSSSEIEPPTSYTTVLSSTVPAPPHSEFSSPTIGPTSSQYQFSSPSFSDIYSSDIVFTTTSSSASLFTITTTTSYLSPSSPVVPSPLPPFSTTYLVPPTSPTTTSENQSTPSSYSYSTGSPTLTSTLTSTMTPPTSNIVPPITPSIISEFNGKGNVLDNSKMKWLVPSAFIFIFNFVI</sequence>
<feature type="region of interest" description="Disordered" evidence="1">
    <location>
        <begin position="306"/>
        <end position="353"/>
    </location>
</feature>
<gene>
    <name evidence="3" type="primary">NDAI0J03060</name>
    <name evidence="3" type="ordered locus">NDAI_0J03060</name>
</gene>
<dbReference type="OrthoDB" id="4070545at2759"/>
<reference evidence="3 4" key="1">
    <citation type="journal article" date="2011" name="Proc. Natl. Acad. Sci. U.S.A.">
        <title>Evolutionary erosion of yeast sex chromosomes by mating-type switching accidents.</title>
        <authorList>
            <person name="Gordon J.L."/>
            <person name="Armisen D."/>
            <person name="Proux-Wera E."/>
            <person name="Oheigeartaigh S.S."/>
            <person name="Byrne K.P."/>
            <person name="Wolfe K.H."/>
        </authorList>
    </citation>
    <scope>NUCLEOTIDE SEQUENCE [LARGE SCALE GENOMIC DNA]</scope>
    <source>
        <strain evidence="4">ATCC 10597 / BCRC 20456 / CBS 421 / NBRC 0211 / NRRL Y-12639</strain>
    </source>
</reference>
<dbReference type="InterPro" id="IPR018789">
    <property type="entry name" value="Flo11"/>
</dbReference>
<dbReference type="KEGG" id="ndi:NDAI_0J03060"/>
<dbReference type="RefSeq" id="XP_003672441.1">
    <property type="nucleotide sequence ID" value="XM_003672393.1"/>
</dbReference>